<gene>
    <name evidence="1" type="ORF">ABXS70_11750</name>
</gene>
<dbReference type="InterPro" id="IPR038468">
    <property type="entry name" value="MmpS_C"/>
</dbReference>
<sequence length="158" mass="17485">MKQNRKSGIVNKNLWLFVLLAGLLMLLSACGMSQDPLNETGREESKRAAAHESDVITVEVLVESDHDSAVDLEVDINARKNPQSIRWDTIKLPYQEKFVIPKDTFIPLISTHVKAGTKGDEGWISCSILYDGELVASHKSRGSEPKAVCEKKFHLGPG</sequence>
<reference evidence="1" key="1">
    <citation type="submission" date="2024-05" db="EMBL/GenBank/DDBJ databases">
        <title>Draft genome assemblies of 36 bacteria isolated from hibernating arctic ground squirrels.</title>
        <authorList>
            <person name="McKee H."/>
            <person name="Mullen L."/>
            <person name="Drown D.M."/>
            <person name="Duddleston K.N."/>
        </authorList>
    </citation>
    <scope>NUCLEOTIDE SEQUENCE</scope>
    <source>
        <strain evidence="1">AN1007</strain>
    </source>
</reference>
<accession>A0AAU8NHW8</accession>
<proteinExistence type="predicted"/>
<dbReference type="EMBL" id="CP159992">
    <property type="protein sequence ID" value="XCP97324.1"/>
    <property type="molecule type" value="Genomic_DNA"/>
</dbReference>
<dbReference type="AlphaFoldDB" id="A0AAU8NHW8"/>
<evidence type="ECO:0000313" key="1">
    <source>
        <dbReference type="EMBL" id="XCP97324.1"/>
    </source>
</evidence>
<dbReference type="Gene3D" id="2.60.40.2880">
    <property type="entry name" value="MmpS1-5, C-terminal soluble domain"/>
    <property type="match status" value="1"/>
</dbReference>
<dbReference type="PROSITE" id="PS51257">
    <property type="entry name" value="PROKAR_LIPOPROTEIN"/>
    <property type="match status" value="1"/>
</dbReference>
<evidence type="ECO:0008006" key="2">
    <source>
        <dbReference type="Google" id="ProtNLM"/>
    </source>
</evidence>
<organism evidence="1">
    <name type="scientific">Paenibacillus sp. AN1007</name>
    <dbReference type="NCBI Taxonomy" id="3151385"/>
    <lineage>
        <taxon>Bacteria</taxon>
        <taxon>Bacillati</taxon>
        <taxon>Bacillota</taxon>
        <taxon>Bacilli</taxon>
        <taxon>Bacillales</taxon>
        <taxon>Paenibacillaceae</taxon>
        <taxon>Paenibacillus</taxon>
    </lineage>
</organism>
<protein>
    <recommendedName>
        <fullName evidence="2">Lipoprotein</fullName>
    </recommendedName>
</protein>
<name>A0AAU8NHW8_9BACL</name>
<dbReference type="RefSeq" id="WP_342556069.1">
    <property type="nucleotide sequence ID" value="NZ_CP159992.1"/>
</dbReference>